<name>C4LIN9_CORK4</name>
<sequence>MRDGSAVVFLQWVPAILYNMIAIMTVTGLDHTGIIAAVATQLAKVDANITNVSQTIMGDYFTMILQVDFDENSQSLDALQDAMKPVEVEQKLKIRLQSEAIFRAMHEL</sequence>
<dbReference type="Gene3D" id="3.30.70.260">
    <property type="match status" value="1"/>
</dbReference>
<dbReference type="InterPro" id="IPR022986">
    <property type="entry name" value="UPF0237_ACT"/>
</dbReference>
<dbReference type="HAMAP" id="MF_01054">
    <property type="entry name" value="UPF0237"/>
    <property type="match status" value="1"/>
</dbReference>
<proteinExistence type="inferred from homology"/>
<dbReference type="Proteomes" id="UP000001473">
    <property type="component" value="Chromosome"/>
</dbReference>
<feature type="domain" description="ACT" evidence="2">
    <location>
        <begin position="23"/>
        <end position="97"/>
    </location>
</feature>
<evidence type="ECO:0000313" key="4">
    <source>
        <dbReference type="Proteomes" id="UP000001473"/>
    </source>
</evidence>
<dbReference type="Pfam" id="PF13740">
    <property type="entry name" value="ACT_6"/>
    <property type="match status" value="1"/>
</dbReference>
<accession>C4LIN9</accession>
<evidence type="ECO:0000256" key="1">
    <source>
        <dbReference type="HAMAP-Rule" id="MF_01054"/>
    </source>
</evidence>
<dbReference type="InterPro" id="IPR002912">
    <property type="entry name" value="ACT_dom"/>
</dbReference>
<dbReference type="NCBIfam" id="NF001220">
    <property type="entry name" value="PRK00194.1"/>
    <property type="match status" value="1"/>
</dbReference>
<comment type="similarity">
    <text evidence="1">Belongs to the UPF0237 family.</text>
</comment>
<dbReference type="SUPFAM" id="SSF55021">
    <property type="entry name" value="ACT-like"/>
    <property type="match status" value="1"/>
</dbReference>
<evidence type="ECO:0000259" key="2">
    <source>
        <dbReference type="PROSITE" id="PS51671"/>
    </source>
</evidence>
<gene>
    <name evidence="3" type="ordered locus">ckrop_0940</name>
</gene>
<dbReference type="CDD" id="cd04872">
    <property type="entry name" value="ACT_1ZPV"/>
    <property type="match status" value="1"/>
</dbReference>
<dbReference type="AlphaFoldDB" id="C4LIN9"/>
<dbReference type="InterPro" id="IPR045865">
    <property type="entry name" value="ACT-like_dom_sf"/>
</dbReference>
<dbReference type="STRING" id="645127.ckrop_0940"/>
<dbReference type="HOGENOM" id="CLU_155669_0_1_11"/>
<protein>
    <recommendedName>
        <fullName evidence="1">UPF0237 protein ckrop_0940</fullName>
    </recommendedName>
</protein>
<dbReference type="EMBL" id="CP001620">
    <property type="protein sequence ID" value="ACR17694.1"/>
    <property type="molecule type" value="Genomic_DNA"/>
</dbReference>
<keyword evidence="4" id="KW-1185">Reference proteome</keyword>
<reference evidence="3 4" key="1">
    <citation type="journal article" date="2008" name="J. Biotechnol.">
        <title>Ultrafast pyrosequencing of Corynebacterium kroppenstedtii DSM44385 revealed insights into the physiology of a lipophilic corynebacterium that lacks mycolic acids.</title>
        <authorList>
            <person name="Tauch A."/>
            <person name="Schneider J."/>
            <person name="Szczepanowski R."/>
            <person name="Tilker A."/>
            <person name="Viehoever P."/>
            <person name="Gartemann K.-H."/>
            <person name="Arnold W."/>
            <person name="Blom J."/>
            <person name="Brinkrolf K."/>
            <person name="Brune I."/>
            <person name="Goetker S."/>
            <person name="Weisshaar B."/>
            <person name="Goesmann A."/>
            <person name="Droege M."/>
            <person name="Puehler A."/>
        </authorList>
    </citation>
    <scope>NUCLEOTIDE SEQUENCE [LARGE SCALE GENOMIC DNA]</scope>
    <source>
        <strain evidence="4">DSM 44385 / JCM 11950 / CIP 105744 / CCUG 35717</strain>
    </source>
</reference>
<dbReference type="PROSITE" id="PS51671">
    <property type="entry name" value="ACT"/>
    <property type="match status" value="1"/>
</dbReference>
<dbReference type="KEGG" id="ckp:ckrop_0940"/>
<dbReference type="eggNOG" id="COG3830">
    <property type="taxonomic scope" value="Bacteria"/>
</dbReference>
<evidence type="ECO:0000313" key="3">
    <source>
        <dbReference type="EMBL" id="ACR17694.1"/>
    </source>
</evidence>
<organism evidence="3 4">
    <name type="scientific">Corynebacterium kroppenstedtii (strain DSM 44385 / JCM 11950 / CIP 105744 / CCUG 35717)</name>
    <dbReference type="NCBI Taxonomy" id="645127"/>
    <lineage>
        <taxon>Bacteria</taxon>
        <taxon>Bacillati</taxon>
        <taxon>Actinomycetota</taxon>
        <taxon>Actinomycetes</taxon>
        <taxon>Mycobacteriales</taxon>
        <taxon>Corynebacteriaceae</taxon>
        <taxon>Corynebacterium</taxon>
    </lineage>
</organism>